<dbReference type="InterPro" id="IPR014284">
    <property type="entry name" value="RNA_pol_sigma-70_dom"/>
</dbReference>
<evidence type="ECO:0000259" key="5">
    <source>
        <dbReference type="Pfam" id="PF04542"/>
    </source>
</evidence>
<feature type="domain" description="RNA polymerase sigma-70 region 2" evidence="5">
    <location>
        <begin position="25"/>
        <end position="92"/>
    </location>
</feature>
<dbReference type="InterPro" id="IPR013325">
    <property type="entry name" value="RNA_pol_sigma_r2"/>
</dbReference>
<evidence type="ECO:0000256" key="4">
    <source>
        <dbReference type="ARBA" id="ARBA00023163"/>
    </source>
</evidence>
<dbReference type="GO" id="GO:0016987">
    <property type="term" value="F:sigma factor activity"/>
    <property type="evidence" value="ECO:0007669"/>
    <property type="project" value="UniProtKB-KW"/>
</dbReference>
<evidence type="ECO:0000313" key="6">
    <source>
        <dbReference type="EMBL" id="BAP57166.1"/>
    </source>
</evidence>
<keyword evidence="3" id="KW-0238">DNA-binding</keyword>
<dbReference type="Proteomes" id="UP000031623">
    <property type="component" value="Chromosome"/>
</dbReference>
<dbReference type="KEGG" id="tig:THII_2869"/>
<dbReference type="GO" id="GO:0003677">
    <property type="term" value="F:DNA binding"/>
    <property type="evidence" value="ECO:0007669"/>
    <property type="project" value="UniProtKB-KW"/>
</dbReference>
<dbReference type="SUPFAM" id="SSF88946">
    <property type="entry name" value="Sigma2 domain of RNA polymerase sigma factors"/>
    <property type="match status" value="1"/>
</dbReference>
<accession>A0A090BVN5</accession>
<evidence type="ECO:0000256" key="1">
    <source>
        <dbReference type="ARBA" id="ARBA00023015"/>
    </source>
</evidence>
<dbReference type="Gene3D" id="1.10.1740.10">
    <property type="match status" value="1"/>
</dbReference>
<evidence type="ECO:0000256" key="2">
    <source>
        <dbReference type="ARBA" id="ARBA00023082"/>
    </source>
</evidence>
<dbReference type="HOGENOM" id="CLU_1365685_0_0_6"/>
<name>A0A090BVN5_9GAMM</name>
<organism evidence="6 7">
    <name type="scientific">Thioploca ingrica</name>
    <dbReference type="NCBI Taxonomy" id="40754"/>
    <lineage>
        <taxon>Bacteria</taxon>
        <taxon>Pseudomonadati</taxon>
        <taxon>Pseudomonadota</taxon>
        <taxon>Gammaproteobacteria</taxon>
        <taxon>Thiotrichales</taxon>
        <taxon>Thiotrichaceae</taxon>
        <taxon>Thioploca</taxon>
    </lineage>
</organism>
<dbReference type="AlphaFoldDB" id="A0A090BVN5"/>
<dbReference type="OrthoDB" id="9780326at2"/>
<sequence length="200" mass="23597">MGDEMSDDDALIDIRKGGRRGFMVLYRRYEPEVYNYMKGVPESDRDDVIQEIFFQFFKTLINGTFKQACSLSTWLYEITKNIVCDYWRQQKKTQSNLESLSQCEEAGEEDNQSFQESSEDQSEKAHNDLENRICIDHILQRLSYSNDNLCHCLKVLIWHVQGKSLIDIATSINRSYDATRKYISKCSKKLRQYPPLRDCW</sequence>
<dbReference type="PANTHER" id="PTHR43133:SF8">
    <property type="entry name" value="RNA POLYMERASE SIGMA FACTOR HI_1459-RELATED"/>
    <property type="match status" value="1"/>
</dbReference>
<dbReference type="STRING" id="40754.THII_2869"/>
<evidence type="ECO:0000313" key="7">
    <source>
        <dbReference type="Proteomes" id="UP000031623"/>
    </source>
</evidence>
<dbReference type="EMBL" id="AP014633">
    <property type="protein sequence ID" value="BAP57166.1"/>
    <property type="molecule type" value="Genomic_DNA"/>
</dbReference>
<gene>
    <name evidence="6" type="ORF">THII_2869</name>
</gene>
<dbReference type="InterPro" id="IPR039425">
    <property type="entry name" value="RNA_pol_sigma-70-like"/>
</dbReference>
<dbReference type="PANTHER" id="PTHR43133">
    <property type="entry name" value="RNA POLYMERASE ECF-TYPE SIGMA FACTO"/>
    <property type="match status" value="1"/>
</dbReference>
<dbReference type="Pfam" id="PF04542">
    <property type="entry name" value="Sigma70_r2"/>
    <property type="match status" value="1"/>
</dbReference>
<reference evidence="6 7" key="1">
    <citation type="journal article" date="2014" name="ISME J.">
        <title>Ecophysiology of Thioploca ingrica as revealed by the complete genome sequence supplemented with proteomic evidence.</title>
        <authorList>
            <person name="Kojima H."/>
            <person name="Ogura Y."/>
            <person name="Yamamoto N."/>
            <person name="Togashi T."/>
            <person name="Mori H."/>
            <person name="Watanabe T."/>
            <person name="Nemoto F."/>
            <person name="Kurokawa K."/>
            <person name="Hayashi T."/>
            <person name="Fukui M."/>
        </authorList>
    </citation>
    <scope>NUCLEOTIDE SEQUENCE [LARGE SCALE GENOMIC DNA]</scope>
</reference>
<dbReference type="NCBIfam" id="TIGR02937">
    <property type="entry name" value="sigma70-ECF"/>
    <property type="match status" value="1"/>
</dbReference>
<proteinExistence type="predicted"/>
<keyword evidence="1" id="KW-0805">Transcription regulation</keyword>
<keyword evidence="4" id="KW-0804">Transcription</keyword>
<evidence type="ECO:0000256" key="3">
    <source>
        <dbReference type="ARBA" id="ARBA00023125"/>
    </source>
</evidence>
<keyword evidence="2" id="KW-0731">Sigma factor</keyword>
<keyword evidence="7" id="KW-1185">Reference proteome</keyword>
<protein>
    <recommendedName>
        <fullName evidence="5">RNA polymerase sigma-70 region 2 domain-containing protein</fullName>
    </recommendedName>
</protein>
<dbReference type="GO" id="GO:0006352">
    <property type="term" value="P:DNA-templated transcription initiation"/>
    <property type="evidence" value="ECO:0007669"/>
    <property type="project" value="InterPro"/>
</dbReference>
<dbReference type="InterPro" id="IPR007627">
    <property type="entry name" value="RNA_pol_sigma70_r2"/>
</dbReference>